<dbReference type="PANTHER" id="PTHR33067:SF9">
    <property type="entry name" value="RNA-DIRECTED DNA POLYMERASE"/>
    <property type="match status" value="1"/>
</dbReference>
<reference evidence="2" key="2">
    <citation type="submission" date="2025-08" db="UniProtKB">
        <authorList>
            <consortium name="RefSeq"/>
        </authorList>
    </citation>
    <scope>IDENTIFICATION</scope>
</reference>
<dbReference type="PANTHER" id="PTHR33067">
    <property type="entry name" value="RNA-DIRECTED DNA POLYMERASE-RELATED"/>
    <property type="match status" value="1"/>
</dbReference>
<dbReference type="Gene3D" id="2.40.70.10">
    <property type="entry name" value="Acid Proteases"/>
    <property type="match status" value="1"/>
</dbReference>
<proteinExistence type="predicted"/>
<sequence length="152" mass="17188">MIAKMLQNVESTDARVKEMRVLLQPDIWFKKRSPGAFTVPYNVGSIKFAKALCDLGTIINLMPLPVYEKFGLGMPKPTTIRLMMVDMSVKRPVGILCNIFVKVDKFIFPEDIVILDCEVDFEVPIILGRPFLAIGRALVDVERGELNFRLNS</sequence>
<dbReference type="GeneID" id="107013313"/>
<gene>
    <name evidence="2" type="primary">LOC107013313</name>
</gene>
<dbReference type="CDD" id="cd00303">
    <property type="entry name" value="retropepsin_like"/>
    <property type="match status" value="1"/>
</dbReference>
<dbReference type="InterPro" id="IPR021109">
    <property type="entry name" value="Peptidase_aspartic_dom_sf"/>
</dbReference>
<protein>
    <submittedName>
        <fullName evidence="2">Uncharacterized protein LOC107013313</fullName>
    </submittedName>
</protein>
<dbReference type="Proteomes" id="UP000694930">
    <property type="component" value="Chromosome 3"/>
</dbReference>
<keyword evidence="1" id="KW-1185">Reference proteome</keyword>
<organism evidence="1 2">
    <name type="scientific">Solanum pennellii</name>
    <name type="common">Tomato</name>
    <name type="synonym">Lycopersicon pennellii</name>
    <dbReference type="NCBI Taxonomy" id="28526"/>
    <lineage>
        <taxon>Eukaryota</taxon>
        <taxon>Viridiplantae</taxon>
        <taxon>Streptophyta</taxon>
        <taxon>Embryophyta</taxon>
        <taxon>Tracheophyta</taxon>
        <taxon>Spermatophyta</taxon>
        <taxon>Magnoliopsida</taxon>
        <taxon>eudicotyledons</taxon>
        <taxon>Gunneridae</taxon>
        <taxon>Pentapetalae</taxon>
        <taxon>asterids</taxon>
        <taxon>lamiids</taxon>
        <taxon>Solanales</taxon>
        <taxon>Solanaceae</taxon>
        <taxon>Solanoideae</taxon>
        <taxon>Solaneae</taxon>
        <taxon>Solanum</taxon>
        <taxon>Solanum subgen. Lycopersicon</taxon>
    </lineage>
</organism>
<evidence type="ECO:0000313" key="2">
    <source>
        <dbReference type="RefSeq" id="XP_015068740.1"/>
    </source>
</evidence>
<dbReference type="RefSeq" id="XP_015068740.1">
    <property type="nucleotide sequence ID" value="XM_015213254.1"/>
</dbReference>
<reference evidence="1" key="1">
    <citation type="journal article" date="2014" name="Nat. Genet.">
        <title>The genome of the stress-tolerant wild tomato species Solanum pennellii.</title>
        <authorList>
            <person name="Bolger A."/>
            <person name="Scossa F."/>
            <person name="Bolger M.E."/>
            <person name="Lanz C."/>
            <person name="Maumus F."/>
            <person name="Tohge T."/>
            <person name="Quesneville H."/>
            <person name="Alseekh S."/>
            <person name="Sorensen I."/>
            <person name="Lichtenstein G."/>
            <person name="Fich E.A."/>
            <person name="Conte M."/>
            <person name="Keller H."/>
            <person name="Schneeberger K."/>
            <person name="Schwacke R."/>
            <person name="Ofner I."/>
            <person name="Vrebalov J."/>
            <person name="Xu Y."/>
            <person name="Osorio S."/>
            <person name="Aflitos S.A."/>
            <person name="Schijlen E."/>
            <person name="Jimenez-Gomez J.M."/>
            <person name="Ryngajllo M."/>
            <person name="Kimura S."/>
            <person name="Kumar R."/>
            <person name="Koenig D."/>
            <person name="Headland L.R."/>
            <person name="Maloof J.N."/>
            <person name="Sinha N."/>
            <person name="van Ham R.C."/>
            <person name="Lankhorst R.K."/>
            <person name="Mao L."/>
            <person name="Vogel A."/>
            <person name="Arsova B."/>
            <person name="Panstruga R."/>
            <person name="Fei Z."/>
            <person name="Rose J.K."/>
            <person name="Zamir D."/>
            <person name="Carrari F."/>
            <person name="Giovannoni J.J."/>
            <person name="Weigel D."/>
            <person name="Usadel B."/>
            <person name="Fernie A.R."/>
        </authorList>
    </citation>
    <scope>NUCLEOTIDE SEQUENCE [LARGE SCALE GENOMIC DNA]</scope>
    <source>
        <strain evidence="1">cv. LA0716</strain>
    </source>
</reference>
<evidence type="ECO:0000313" key="1">
    <source>
        <dbReference type="Proteomes" id="UP000694930"/>
    </source>
</evidence>
<name>A0ABM1GBM4_SOLPN</name>
<accession>A0ABM1GBM4</accession>